<dbReference type="Proteomes" id="UP000483820">
    <property type="component" value="Chromosome X"/>
</dbReference>
<dbReference type="CTD" id="78777702"/>
<proteinExistence type="predicted"/>
<dbReference type="RefSeq" id="XP_053579063.1">
    <property type="nucleotide sequence ID" value="XM_053735497.1"/>
</dbReference>
<accession>A0A6A5FXJ4</accession>
<sequence length="68" mass="7444">MRLGNYQKIKTVRELEMVVADFRELFDIELVPTGCVVRKNPCGGRAPCADEPSPYGGPSRCDARATTG</sequence>
<comment type="caution">
    <text evidence="2">The sequence shown here is derived from an EMBL/GenBank/DDBJ whole genome shotgun (WGS) entry which is preliminary data.</text>
</comment>
<protein>
    <submittedName>
        <fullName evidence="2">Uncharacterized protein</fullName>
    </submittedName>
</protein>
<dbReference type="EMBL" id="WUAV01000006">
    <property type="protein sequence ID" value="KAF1747194.1"/>
    <property type="molecule type" value="Genomic_DNA"/>
</dbReference>
<gene>
    <name evidence="2" type="ORF">GCK72_023655</name>
</gene>
<dbReference type="KEGG" id="crq:GCK72_023655"/>
<feature type="region of interest" description="Disordered" evidence="1">
    <location>
        <begin position="47"/>
        <end position="68"/>
    </location>
</feature>
<name>A0A6A5FXJ4_CAERE</name>
<dbReference type="GeneID" id="78777702"/>
<dbReference type="AlphaFoldDB" id="A0A6A5FXJ4"/>
<evidence type="ECO:0000313" key="3">
    <source>
        <dbReference type="Proteomes" id="UP000483820"/>
    </source>
</evidence>
<reference evidence="2 3" key="1">
    <citation type="submission" date="2019-12" db="EMBL/GenBank/DDBJ databases">
        <title>Chromosome-level assembly of the Caenorhabditis remanei genome.</title>
        <authorList>
            <person name="Teterina A.A."/>
            <person name="Willis J.H."/>
            <person name="Phillips P.C."/>
        </authorList>
    </citation>
    <scope>NUCLEOTIDE SEQUENCE [LARGE SCALE GENOMIC DNA]</scope>
    <source>
        <strain evidence="2 3">PX506</strain>
        <tissue evidence="2">Whole organism</tissue>
    </source>
</reference>
<organism evidence="2 3">
    <name type="scientific">Caenorhabditis remanei</name>
    <name type="common">Caenorhabditis vulgaris</name>
    <dbReference type="NCBI Taxonomy" id="31234"/>
    <lineage>
        <taxon>Eukaryota</taxon>
        <taxon>Metazoa</taxon>
        <taxon>Ecdysozoa</taxon>
        <taxon>Nematoda</taxon>
        <taxon>Chromadorea</taxon>
        <taxon>Rhabditida</taxon>
        <taxon>Rhabditina</taxon>
        <taxon>Rhabditomorpha</taxon>
        <taxon>Rhabditoidea</taxon>
        <taxon>Rhabditidae</taxon>
        <taxon>Peloderinae</taxon>
        <taxon>Caenorhabditis</taxon>
    </lineage>
</organism>
<evidence type="ECO:0000256" key="1">
    <source>
        <dbReference type="SAM" id="MobiDB-lite"/>
    </source>
</evidence>
<evidence type="ECO:0000313" key="2">
    <source>
        <dbReference type="EMBL" id="KAF1747194.1"/>
    </source>
</evidence>